<evidence type="ECO:0000313" key="1">
    <source>
        <dbReference type="EMBL" id="SHH60763.1"/>
    </source>
</evidence>
<protein>
    <submittedName>
        <fullName evidence="1">Uncharacterized protein</fullName>
    </submittedName>
</protein>
<keyword evidence="2" id="KW-1185">Reference proteome</keyword>
<sequence>MSGNGIRYVLLDADNLSVKAIRYRDPTIRFLSFSNNPMLHPAVNGMICGVTSPPVPGGADMMMLYELGRRLASEEISAVHLLTRDRSLAQCVQGACESAGVEFSLYQCLAAAAEGIGLEVPGVDVRQAILSKVPSVGYGAPELLLMKSLGLSDHGRLEEQLKALRRSGKVRLAPSGNWLRAPDHLEQPYQGVYDRVVRAGKSGITASAMNDLFSGCNVDSGQCMAMMAVAGLIRRHAKFKRRWIQDRACAI</sequence>
<dbReference type="RefSeq" id="WP_067655325.1">
    <property type="nucleotide sequence ID" value="NZ_FQXG01000003.1"/>
</dbReference>
<gene>
    <name evidence="1" type="ORF">SAMN02745129_2506</name>
</gene>
<proteinExistence type="predicted"/>
<dbReference type="STRING" id="299255.SAMN02745129_2506"/>
<reference evidence="1 2" key="1">
    <citation type="submission" date="2016-11" db="EMBL/GenBank/DDBJ databases">
        <authorList>
            <person name="Jaros S."/>
            <person name="Januszkiewicz K."/>
            <person name="Wedrychowicz H."/>
        </authorList>
    </citation>
    <scope>NUCLEOTIDE SEQUENCE [LARGE SCALE GENOMIC DNA]</scope>
    <source>
        <strain evidence="1 2">DSM 16917</strain>
    </source>
</reference>
<name>A0A1M5UDN9_9GAMM</name>
<dbReference type="EMBL" id="FQXG01000003">
    <property type="protein sequence ID" value="SHH60763.1"/>
    <property type="molecule type" value="Genomic_DNA"/>
</dbReference>
<organism evidence="1 2">
    <name type="scientific">Ferrimonas marina</name>
    <dbReference type="NCBI Taxonomy" id="299255"/>
    <lineage>
        <taxon>Bacteria</taxon>
        <taxon>Pseudomonadati</taxon>
        <taxon>Pseudomonadota</taxon>
        <taxon>Gammaproteobacteria</taxon>
        <taxon>Alteromonadales</taxon>
        <taxon>Ferrimonadaceae</taxon>
        <taxon>Ferrimonas</taxon>
    </lineage>
</organism>
<dbReference type="Proteomes" id="UP000184268">
    <property type="component" value="Unassembled WGS sequence"/>
</dbReference>
<dbReference type="AlphaFoldDB" id="A0A1M5UDN9"/>
<accession>A0A1M5UDN9</accession>
<evidence type="ECO:0000313" key="2">
    <source>
        <dbReference type="Proteomes" id="UP000184268"/>
    </source>
</evidence>